<organism evidence="1 2">
    <name type="scientific">Paramecium primaurelia</name>
    <dbReference type="NCBI Taxonomy" id="5886"/>
    <lineage>
        <taxon>Eukaryota</taxon>
        <taxon>Sar</taxon>
        <taxon>Alveolata</taxon>
        <taxon>Ciliophora</taxon>
        <taxon>Intramacronucleata</taxon>
        <taxon>Oligohymenophorea</taxon>
        <taxon>Peniculida</taxon>
        <taxon>Parameciidae</taxon>
        <taxon>Paramecium</taxon>
    </lineage>
</organism>
<proteinExistence type="predicted"/>
<evidence type="ECO:0000313" key="1">
    <source>
        <dbReference type="EMBL" id="CAD8046618.1"/>
    </source>
</evidence>
<dbReference type="EMBL" id="CAJJDM010000007">
    <property type="protein sequence ID" value="CAD8046618.1"/>
    <property type="molecule type" value="Genomic_DNA"/>
</dbReference>
<name>A0A8S1K7X9_PARPR</name>
<keyword evidence="2" id="KW-1185">Reference proteome</keyword>
<sequence>MIYPSLSIQDFTKQNELSKLKELNKFKTNHFTHELRTPLHSATIFQNQPQNLNQNKLYRNNIYNPFCDNIDCSLIKAKLLDSKFSQFKLSKIINEITQQLKFKFQFKQIGLAFTPFSLFIPITTDYQRSFLRLNKQNQNLLAVLKKIYLREHRKSQQKKLEFSLKEEGIGIKTITKSNKCFQDITKLNLLGKSMKQQFLL</sequence>
<dbReference type="AlphaFoldDB" id="A0A8S1K7X9"/>
<evidence type="ECO:0000313" key="2">
    <source>
        <dbReference type="Proteomes" id="UP000688137"/>
    </source>
</evidence>
<reference evidence="1" key="1">
    <citation type="submission" date="2021-01" db="EMBL/GenBank/DDBJ databases">
        <authorList>
            <consortium name="Genoscope - CEA"/>
            <person name="William W."/>
        </authorList>
    </citation>
    <scope>NUCLEOTIDE SEQUENCE</scope>
</reference>
<gene>
    <name evidence="1" type="ORF">PPRIM_AZ9-3.1.T0100515</name>
</gene>
<protein>
    <submittedName>
        <fullName evidence="1">Uncharacterized protein</fullName>
    </submittedName>
</protein>
<comment type="caution">
    <text evidence="1">The sequence shown here is derived from an EMBL/GenBank/DDBJ whole genome shotgun (WGS) entry which is preliminary data.</text>
</comment>
<dbReference type="Proteomes" id="UP000688137">
    <property type="component" value="Unassembled WGS sequence"/>
</dbReference>
<accession>A0A8S1K7X9</accession>